<dbReference type="GO" id="GO:0046920">
    <property type="term" value="F:alpha-(1-&gt;3)-fucosyltransferase activity"/>
    <property type="evidence" value="ECO:0007669"/>
    <property type="project" value="TreeGrafter"/>
</dbReference>
<evidence type="ECO:0000259" key="12">
    <source>
        <dbReference type="Pfam" id="PF00852"/>
    </source>
</evidence>
<dbReference type="FunFam" id="3.40.50.11660:FF:000002">
    <property type="entry name" value="Alpha-(1,3)-fucosyltransferase"/>
    <property type="match status" value="1"/>
</dbReference>
<evidence type="ECO:0000256" key="4">
    <source>
        <dbReference type="ARBA" id="ARBA00022679"/>
    </source>
</evidence>
<comment type="pathway">
    <text evidence="1">Protein modification; protein glycosylation.</text>
</comment>
<dbReference type="InterPro" id="IPR001503">
    <property type="entry name" value="Glyco_trans_10"/>
</dbReference>
<evidence type="ECO:0000256" key="2">
    <source>
        <dbReference type="ARBA" id="ARBA00008919"/>
    </source>
</evidence>
<sequence>MGTCNRTIPSKGQKMPCCRTVMFVGMCGKWAKVLRKFPFKLTCPKLGCTVVVDHVAKPASIKTADLVIFSHIAGYLSKQLWDELLKQKHDKQRWVFSTIESPVYVRGLLPPWILRNDTYDFADTFYSDADVSTPYGYYEPFRIGLPKVPWNFSELMKDKNKLISWTASHCETLQWDRKKFVFDLDKILPVDTYGKCNTWDDKCVLEYEKLMKSYKFSLSLENSCCHEYITEKFWKMLELGNVPVVIGPPIKDFEHLAPPGSFIHADQFESMEDLADYLRYLDKNTTAYMEYFSWRTKGRVVSDTTPEHYKRSVSDETICQLVGFLLEETKDDSVQAPRRKFDVYSSLWQDRCETCGHHEWLKRYEFPPEHKRRSSSLWA</sequence>
<dbReference type="InterPro" id="IPR038577">
    <property type="entry name" value="GT10-like_C_sf"/>
</dbReference>
<dbReference type="EMBL" id="JAIZAY010000004">
    <property type="protein sequence ID" value="KAJ8044086.1"/>
    <property type="molecule type" value="Genomic_DNA"/>
</dbReference>
<comment type="similarity">
    <text evidence="2 11">Belongs to the glycosyltransferase 10 family.</text>
</comment>
<keyword evidence="3 11" id="KW-0328">Glycosyltransferase</keyword>
<feature type="domain" description="Fucosyltransferase N-terminal" evidence="13">
    <location>
        <begin position="40"/>
        <end position="136"/>
    </location>
</feature>
<keyword evidence="4 11" id="KW-0808">Transferase</keyword>
<keyword evidence="7" id="KW-1133">Transmembrane helix</keyword>
<evidence type="ECO:0000256" key="3">
    <source>
        <dbReference type="ARBA" id="ARBA00022676"/>
    </source>
</evidence>
<keyword evidence="6" id="KW-0735">Signal-anchor</keyword>
<evidence type="ECO:0000313" key="15">
    <source>
        <dbReference type="Proteomes" id="UP001152320"/>
    </source>
</evidence>
<evidence type="ECO:0000256" key="1">
    <source>
        <dbReference type="ARBA" id="ARBA00004922"/>
    </source>
</evidence>
<dbReference type="Gene3D" id="3.40.50.11660">
    <property type="entry name" value="Glycosyl transferase family 10, C-terminal domain"/>
    <property type="match status" value="1"/>
</dbReference>
<accession>A0A9Q1HGF6</accession>
<keyword evidence="8" id="KW-0472">Membrane</keyword>
<dbReference type="OrthoDB" id="427096at2759"/>
<evidence type="ECO:0000256" key="5">
    <source>
        <dbReference type="ARBA" id="ARBA00022692"/>
    </source>
</evidence>
<dbReference type="Proteomes" id="UP001152320">
    <property type="component" value="Chromosome 4"/>
</dbReference>
<keyword evidence="15" id="KW-1185">Reference proteome</keyword>
<comment type="caution">
    <text evidence="14">The sequence shown here is derived from an EMBL/GenBank/DDBJ whole genome shotgun (WGS) entry which is preliminary data.</text>
</comment>
<evidence type="ECO:0000256" key="10">
    <source>
        <dbReference type="ARBA" id="ARBA00060399"/>
    </source>
</evidence>
<dbReference type="Pfam" id="PF00852">
    <property type="entry name" value="Glyco_transf_10"/>
    <property type="match status" value="1"/>
</dbReference>
<keyword evidence="11" id="KW-0333">Golgi apparatus</keyword>
<organism evidence="14 15">
    <name type="scientific">Holothuria leucospilota</name>
    <name type="common">Black long sea cucumber</name>
    <name type="synonym">Mertensiothuria leucospilota</name>
    <dbReference type="NCBI Taxonomy" id="206669"/>
    <lineage>
        <taxon>Eukaryota</taxon>
        <taxon>Metazoa</taxon>
        <taxon>Echinodermata</taxon>
        <taxon>Eleutherozoa</taxon>
        <taxon>Echinozoa</taxon>
        <taxon>Holothuroidea</taxon>
        <taxon>Aspidochirotacea</taxon>
        <taxon>Aspidochirotida</taxon>
        <taxon>Holothuriidae</taxon>
        <taxon>Holothuria</taxon>
    </lineage>
</organism>
<dbReference type="PANTHER" id="PTHR11929">
    <property type="entry name" value="ALPHA- 1,3 -FUCOSYLTRANSFERASE"/>
    <property type="match status" value="1"/>
</dbReference>
<keyword evidence="9" id="KW-0325">Glycoprotein</keyword>
<dbReference type="SUPFAM" id="SSF53756">
    <property type="entry name" value="UDP-Glycosyltransferase/glycogen phosphorylase"/>
    <property type="match status" value="1"/>
</dbReference>
<dbReference type="InterPro" id="IPR031481">
    <property type="entry name" value="Glyco_tran_10_N"/>
</dbReference>
<dbReference type="EC" id="2.4.1.-" evidence="11"/>
<keyword evidence="5 11" id="KW-0812">Transmembrane</keyword>
<dbReference type="AlphaFoldDB" id="A0A9Q1HGF6"/>
<dbReference type="GO" id="GO:0032580">
    <property type="term" value="C:Golgi cisterna membrane"/>
    <property type="evidence" value="ECO:0007669"/>
    <property type="project" value="UniProtKB-SubCell"/>
</dbReference>
<evidence type="ECO:0000256" key="11">
    <source>
        <dbReference type="RuleBase" id="RU003832"/>
    </source>
</evidence>
<name>A0A9Q1HGF6_HOLLE</name>
<dbReference type="PANTHER" id="PTHR11929:SF145">
    <property type="entry name" value="ALPHA-(1,3)-FUCOSYLTRANSFERASE FUT-1"/>
    <property type="match status" value="1"/>
</dbReference>
<dbReference type="Pfam" id="PF17039">
    <property type="entry name" value="Glyco_tran_10_N"/>
    <property type="match status" value="1"/>
</dbReference>
<evidence type="ECO:0000256" key="6">
    <source>
        <dbReference type="ARBA" id="ARBA00022968"/>
    </source>
</evidence>
<evidence type="ECO:0000256" key="7">
    <source>
        <dbReference type="ARBA" id="ARBA00022989"/>
    </source>
</evidence>
<dbReference type="InterPro" id="IPR055270">
    <property type="entry name" value="Glyco_tran_10_C"/>
</dbReference>
<comment type="subcellular location">
    <subcellularLocation>
        <location evidence="10">Endomembrane system</location>
        <topology evidence="10">Single-pass type II membrane protein</topology>
    </subcellularLocation>
    <subcellularLocation>
        <location evidence="11">Golgi apparatus</location>
        <location evidence="11">Golgi stack membrane</location>
        <topology evidence="11">Single-pass type II membrane protein</topology>
    </subcellularLocation>
</comment>
<evidence type="ECO:0000313" key="14">
    <source>
        <dbReference type="EMBL" id="KAJ8044086.1"/>
    </source>
</evidence>
<protein>
    <recommendedName>
        <fullName evidence="11">Fucosyltransferase</fullName>
        <ecNumber evidence="11">2.4.1.-</ecNumber>
    </recommendedName>
</protein>
<evidence type="ECO:0000256" key="8">
    <source>
        <dbReference type="ARBA" id="ARBA00023136"/>
    </source>
</evidence>
<proteinExistence type="inferred from homology"/>
<evidence type="ECO:0000256" key="9">
    <source>
        <dbReference type="ARBA" id="ARBA00023180"/>
    </source>
</evidence>
<evidence type="ECO:0000259" key="13">
    <source>
        <dbReference type="Pfam" id="PF17039"/>
    </source>
</evidence>
<feature type="domain" description="Fucosyltransferase C-terminal" evidence="12">
    <location>
        <begin position="157"/>
        <end position="330"/>
    </location>
</feature>
<reference evidence="14" key="1">
    <citation type="submission" date="2021-10" db="EMBL/GenBank/DDBJ databases">
        <title>Tropical sea cucumber genome reveals ecological adaptation and Cuvierian tubules defense mechanism.</title>
        <authorList>
            <person name="Chen T."/>
        </authorList>
    </citation>
    <scope>NUCLEOTIDE SEQUENCE</scope>
    <source>
        <strain evidence="14">Nanhai2018</strain>
        <tissue evidence="14">Muscle</tissue>
    </source>
</reference>
<gene>
    <name evidence="14" type="ORF">HOLleu_11451</name>
</gene>